<sequence length="124" mass="13812">MPELTTQELAALAEQLDASEARIRAAVGTAASPLAAPMQREARDDADLAEEEVVQRQADAMLEHYRTELADIRAARERMKAGQYGTCTDCSEAIPYSRLQAYPTAKRCADCQRGHERLFARDRE</sequence>
<dbReference type="Gene3D" id="1.20.120.910">
    <property type="entry name" value="DksA, coiled-coil domain"/>
    <property type="match status" value="1"/>
</dbReference>
<accession>A0ABM8XYW5</accession>
<feature type="zinc finger region" description="dksA C4-type" evidence="4">
    <location>
        <begin position="87"/>
        <end position="111"/>
    </location>
</feature>
<dbReference type="PROSITE" id="PS51128">
    <property type="entry name" value="ZF_DKSA_2"/>
    <property type="match status" value="1"/>
</dbReference>
<proteinExistence type="predicted"/>
<dbReference type="Pfam" id="PF01258">
    <property type="entry name" value="zf-dskA_traR"/>
    <property type="match status" value="1"/>
</dbReference>
<keyword evidence="1" id="KW-0479">Metal-binding</keyword>
<dbReference type="InterPro" id="IPR000962">
    <property type="entry name" value="Znf_DskA_TraR"/>
</dbReference>
<evidence type="ECO:0000256" key="2">
    <source>
        <dbReference type="ARBA" id="ARBA00022771"/>
    </source>
</evidence>
<comment type="caution">
    <text evidence="6">The sequence shown here is derived from an EMBL/GenBank/DDBJ whole genome shotgun (WGS) entry which is preliminary data.</text>
</comment>
<gene>
    <name evidence="6" type="primary">dksA_2</name>
    <name evidence="6" type="ORF">LMG23994_05823</name>
</gene>
<evidence type="ECO:0000256" key="3">
    <source>
        <dbReference type="ARBA" id="ARBA00022833"/>
    </source>
</evidence>
<dbReference type="PANTHER" id="PTHR33823">
    <property type="entry name" value="RNA POLYMERASE-BINDING TRANSCRIPTION FACTOR DKSA-RELATED"/>
    <property type="match status" value="1"/>
</dbReference>
<reference evidence="6 7" key="1">
    <citation type="submission" date="2021-08" db="EMBL/GenBank/DDBJ databases">
        <authorList>
            <person name="Peeters C."/>
        </authorList>
    </citation>
    <scope>NUCLEOTIDE SEQUENCE [LARGE SCALE GENOMIC DNA]</scope>
    <source>
        <strain evidence="6 7">LMG 23994</strain>
    </source>
</reference>
<organism evidence="6 7">
    <name type="scientific">Cupriavidus pinatubonensis</name>
    <dbReference type="NCBI Taxonomy" id="248026"/>
    <lineage>
        <taxon>Bacteria</taxon>
        <taxon>Pseudomonadati</taxon>
        <taxon>Pseudomonadota</taxon>
        <taxon>Betaproteobacteria</taxon>
        <taxon>Burkholderiales</taxon>
        <taxon>Burkholderiaceae</taxon>
        <taxon>Cupriavidus</taxon>
    </lineage>
</organism>
<dbReference type="Proteomes" id="UP000701702">
    <property type="component" value="Unassembled WGS sequence"/>
</dbReference>
<evidence type="ECO:0000313" key="6">
    <source>
        <dbReference type="EMBL" id="CAG9185637.1"/>
    </source>
</evidence>
<evidence type="ECO:0000313" key="7">
    <source>
        <dbReference type="Proteomes" id="UP000701702"/>
    </source>
</evidence>
<evidence type="ECO:0000259" key="5">
    <source>
        <dbReference type="Pfam" id="PF01258"/>
    </source>
</evidence>
<dbReference type="EMBL" id="CAJZAF010000043">
    <property type="protein sequence ID" value="CAG9185637.1"/>
    <property type="molecule type" value="Genomic_DNA"/>
</dbReference>
<dbReference type="SUPFAM" id="SSF57716">
    <property type="entry name" value="Glucocorticoid receptor-like (DNA-binding domain)"/>
    <property type="match status" value="1"/>
</dbReference>
<protein>
    <submittedName>
        <fullName evidence="6">RNA polymerase-binding transcription factor DksA</fullName>
    </submittedName>
</protein>
<dbReference type="RefSeq" id="WP_224008966.1">
    <property type="nucleotide sequence ID" value="NZ_CAJZAF010000043.1"/>
</dbReference>
<feature type="domain" description="Zinc finger DksA/TraR C4-type" evidence="5">
    <location>
        <begin position="82"/>
        <end position="117"/>
    </location>
</feature>
<evidence type="ECO:0000256" key="4">
    <source>
        <dbReference type="PROSITE-ProRule" id="PRU00510"/>
    </source>
</evidence>
<keyword evidence="2" id="KW-0863">Zinc-finger</keyword>
<keyword evidence="7" id="KW-1185">Reference proteome</keyword>
<evidence type="ECO:0000256" key="1">
    <source>
        <dbReference type="ARBA" id="ARBA00022723"/>
    </source>
</evidence>
<name>A0ABM8XYW5_9BURK</name>
<keyword evidence="3" id="KW-0862">Zinc</keyword>